<organism evidence="2 3">
    <name type="scientific">Phyllosticta citrichinensis</name>
    <dbReference type="NCBI Taxonomy" id="1130410"/>
    <lineage>
        <taxon>Eukaryota</taxon>
        <taxon>Fungi</taxon>
        <taxon>Dikarya</taxon>
        <taxon>Ascomycota</taxon>
        <taxon>Pezizomycotina</taxon>
        <taxon>Dothideomycetes</taxon>
        <taxon>Dothideomycetes incertae sedis</taxon>
        <taxon>Botryosphaeriales</taxon>
        <taxon>Phyllostictaceae</taxon>
        <taxon>Phyllosticta</taxon>
    </lineage>
</organism>
<dbReference type="Pfam" id="PF16761">
    <property type="entry name" value="Clr2_transil"/>
    <property type="match status" value="1"/>
</dbReference>
<evidence type="ECO:0000259" key="1">
    <source>
        <dbReference type="Pfam" id="PF16761"/>
    </source>
</evidence>
<dbReference type="Proteomes" id="UP001456524">
    <property type="component" value="Unassembled WGS sequence"/>
</dbReference>
<sequence length="267" mass="29681">MATPQQMTVTLQMEDIECDSGHIPGGTGYVLDQDVVQWLQEVGEKYMTKVAELQPGALVPGVKYRFDRLPTGYSLWAKERSDGTRSDKYLYGHPQSQTFTSQVQFVKHLLHHLYHRRSANTCPCKPCRQPTTAPQTPTVDRITAGMANMTTATPPPAMSAANAAAMAAAAAYAPPPPPGAVVYGCALPPGAWGVMTPNAPHGPSWYDKKFEKRMAELKPWLHIYDTHMPGKRCKWCPKLSKVDYCTCCRRFYYARSADTTLPHYEGQ</sequence>
<reference evidence="2 3" key="1">
    <citation type="journal article" date="2022" name="G3 (Bethesda)">
        <title>Enemy or ally: a genomic approach to elucidate the lifestyle of Phyllosticta citrichinaensis.</title>
        <authorList>
            <person name="Buijs V.A."/>
            <person name="Groenewald J.Z."/>
            <person name="Haridas S."/>
            <person name="LaButti K.M."/>
            <person name="Lipzen A."/>
            <person name="Martin F.M."/>
            <person name="Barry K."/>
            <person name="Grigoriev I.V."/>
            <person name="Crous P.W."/>
            <person name="Seidl M.F."/>
        </authorList>
    </citation>
    <scope>NUCLEOTIDE SEQUENCE [LARGE SCALE GENOMIC DNA]</scope>
    <source>
        <strain evidence="2 3">CBS 129764</strain>
    </source>
</reference>
<protein>
    <recommendedName>
        <fullName evidence="1">Cryptic loci regulator 2 N-terminal domain-containing protein</fullName>
    </recommendedName>
</protein>
<keyword evidence="3" id="KW-1185">Reference proteome</keyword>
<dbReference type="PANTHER" id="PTHR38046">
    <property type="entry name" value="CRYPTIC LOCI REGULATOR 2"/>
    <property type="match status" value="1"/>
</dbReference>
<dbReference type="EMBL" id="JBBWUH010000006">
    <property type="protein sequence ID" value="KAK8163720.1"/>
    <property type="molecule type" value="Genomic_DNA"/>
</dbReference>
<comment type="caution">
    <text evidence="2">The sequence shown here is derived from an EMBL/GenBank/DDBJ whole genome shotgun (WGS) entry which is preliminary data.</text>
</comment>
<name>A0ABR1XPV9_9PEZI</name>
<feature type="domain" description="Cryptic loci regulator 2 N-terminal" evidence="1">
    <location>
        <begin position="64"/>
        <end position="127"/>
    </location>
</feature>
<dbReference type="InterPro" id="IPR038986">
    <property type="entry name" value="Clr2"/>
</dbReference>
<gene>
    <name evidence="2" type="ORF">IWX90DRAFT_487057</name>
</gene>
<dbReference type="InterPro" id="IPR031915">
    <property type="entry name" value="Clr2_N"/>
</dbReference>
<evidence type="ECO:0000313" key="3">
    <source>
        <dbReference type="Proteomes" id="UP001456524"/>
    </source>
</evidence>
<evidence type="ECO:0000313" key="2">
    <source>
        <dbReference type="EMBL" id="KAK8163720.1"/>
    </source>
</evidence>
<proteinExistence type="predicted"/>
<dbReference type="PANTHER" id="PTHR38046:SF1">
    <property type="entry name" value="CRYPTIC LOCI REGULATOR 2"/>
    <property type="match status" value="1"/>
</dbReference>
<accession>A0ABR1XPV9</accession>